<accession>A0A6A5K7R7</accession>
<keyword evidence="2" id="KW-1185">Reference proteome</keyword>
<sequence length="96" mass="11513">MKARAQETVFKALFRCWLELHRRLFLLKQCQRYAFFANNSLQLNALVLHDLRCKPLRECLQEVLGLQRGMAKFAKKMKAAVKEEKRQDDEFWRLKA</sequence>
<evidence type="ECO:0000313" key="2">
    <source>
        <dbReference type="Proteomes" id="UP000800040"/>
    </source>
</evidence>
<dbReference type="EMBL" id="ML975311">
    <property type="protein sequence ID" value="KAF1833855.1"/>
    <property type="molecule type" value="Genomic_DNA"/>
</dbReference>
<protein>
    <submittedName>
        <fullName evidence="1">Uncharacterized protein</fullName>
    </submittedName>
</protein>
<dbReference type="Proteomes" id="UP000800040">
    <property type="component" value="Unassembled WGS sequence"/>
</dbReference>
<dbReference type="AlphaFoldDB" id="A0A6A5K7R7"/>
<dbReference type="OrthoDB" id="3695194at2759"/>
<organism evidence="1 2">
    <name type="scientific">Decorospora gaudefroyi</name>
    <dbReference type="NCBI Taxonomy" id="184978"/>
    <lineage>
        <taxon>Eukaryota</taxon>
        <taxon>Fungi</taxon>
        <taxon>Dikarya</taxon>
        <taxon>Ascomycota</taxon>
        <taxon>Pezizomycotina</taxon>
        <taxon>Dothideomycetes</taxon>
        <taxon>Pleosporomycetidae</taxon>
        <taxon>Pleosporales</taxon>
        <taxon>Pleosporineae</taxon>
        <taxon>Pleosporaceae</taxon>
        <taxon>Decorospora</taxon>
    </lineage>
</organism>
<proteinExistence type="predicted"/>
<reference evidence="1" key="1">
    <citation type="submission" date="2020-01" db="EMBL/GenBank/DDBJ databases">
        <authorList>
            <consortium name="DOE Joint Genome Institute"/>
            <person name="Haridas S."/>
            <person name="Albert R."/>
            <person name="Binder M."/>
            <person name="Bloem J."/>
            <person name="Labutti K."/>
            <person name="Salamov A."/>
            <person name="Andreopoulos B."/>
            <person name="Baker S.E."/>
            <person name="Barry K."/>
            <person name="Bills G."/>
            <person name="Bluhm B.H."/>
            <person name="Cannon C."/>
            <person name="Castanera R."/>
            <person name="Culley D.E."/>
            <person name="Daum C."/>
            <person name="Ezra D."/>
            <person name="Gonzalez J.B."/>
            <person name="Henrissat B."/>
            <person name="Kuo A."/>
            <person name="Liang C."/>
            <person name="Lipzen A."/>
            <person name="Lutzoni F."/>
            <person name="Magnuson J."/>
            <person name="Mondo S."/>
            <person name="Nolan M."/>
            <person name="Ohm R."/>
            <person name="Pangilinan J."/>
            <person name="Park H.-J."/>
            <person name="Ramirez L."/>
            <person name="Alfaro M."/>
            <person name="Sun H."/>
            <person name="Tritt A."/>
            <person name="Yoshinaga Y."/>
            <person name="Zwiers L.-H."/>
            <person name="Turgeon B.G."/>
            <person name="Goodwin S.B."/>
            <person name="Spatafora J.W."/>
            <person name="Crous P.W."/>
            <person name="Grigoriev I.V."/>
        </authorList>
    </citation>
    <scope>NUCLEOTIDE SEQUENCE</scope>
    <source>
        <strain evidence="1">P77</strain>
    </source>
</reference>
<gene>
    <name evidence="1" type="ORF">BDW02DRAFT_499695</name>
</gene>
<name>A0A6A5K7R7_9PLEO</name>
<evidence type="ECO:0000313" key="1">
    <source>
        <dbReference type="EMBL" id="KAF1833855.1"/>
    </source>
</evidence>